<dbReference type="PANTHER" id="PTHR43750:SF1">
    <property type="entry name" value="GDP-MANNOSE 6-DEHYDROGENASE"/>
    <property type="match status" value="1"/>
</dbReference>
<evidence type="ECO:0000259" key="5">
    <source>
        <dbReference type="SMART" id="SM00984"/>
    </source>
</evidence>
<keyword evidence="2" id="KW-0560">Oxidoreductase</keyword>
<organism evidence="6">
    <name type="scientific">Chromera velia CCMP2878</name>
    <dbReference type="NCBI Taxonomy" id="1169474"/>
    <lineage>
        <taxon>Eukaryota</taxon>
        <taxon>Sar</taxon>
        <taxon>Alveolata</taxon>
        <taxon>Colpodellida</taxon>
        <taxon>Chromeraceae</taxon>
        <taxon>Chromera</taxon>
    </lineage>
</organism>
<sequence length="443" mass="49098">MKGHDVLGYDVRPDVGAKTSLAELMKDTIETGPDAKESIKPLLAGSKVRFADSLADVVRHAEVTFVAVQTPHNPLYEGITRIPETRVDFNYDWLISCMKSLSKEVEKAGKENFVVTIISTVLPTTLRRHIFPILSRRIRLCYNPFFIAMGTVMRDFLDPEFILLGAIDDDAGKAMNELYATICDAPVYTTTLENAELIKVAYNTFIGMKIGYANVIMEVCDKLPNTNCDEVMGGIRLAHRRLISGAYLSGGMGDGGGCHPRDNIALSWLSRTLGLSFDFFDAMMICREKQTEFLTAICRDHHAQTGLPIVLLGKAFKPETNMTTGSPAVLMQNILQEKGITAKMYDPYTDGEEMKEEILKEPAIFFISCKHDCFKDYKFPPGSHVIDPHRYIPNPKGLDLSEEMSPAGKFGAEMDPQAVKVFHVGGVCKASTGVPNMNDSWSC</sequence>
<protein>
    <recommendedName>
        <fullName evidence="5">UDP-glucose/GDP-mannose dehydrogenase C-terminal domain-containing protein</fullName>
    </recommendedName>
</protein>
<evidence type="ECO:0000256" key="4">
    <source>
        <dbReference type="PIRNR" id="PIRNR000124"/>
    </source>
</evidence>
<dbReference type="InterPro" id="IPR014027">
    <property type="entry name" value="UDP-Glc/GDP-Man_DH_C"/>
</dbReference>
<dbReference type="InterPro" id="IPR001732">
    <property type="entry name" value="UDP-Glc/GDP-Man_DH_N"/>
</dbReference>
<dbReference type="PhylomeDB" id="A0A0G4HYI6"/>
<evidence type="ECO:0000313" key="6">
    <source>
        <dbReference type="EMBL" id="CEM49605.1"/>
    </source>
</evidence>
<feature type="domain" description="UDP-glucose/GDP-mannose dehydrogenase C-terminal" evidence="5">
    <location>
        <begin position="310"/>
        <end position="395"/>
    </location>
</feature>
<dbReference type="EMBL" id="CDMZ01004388">
    <property type="protein sequence ID" value="CEM49605.1"/>
    <property type="molecule type" value="Genomic_DNA"/>
</dbReference>
<dbReference type="InterPro" id="IPR014026">
    <property type="entry name" value="UDP-Glc/GDP-Man_DH_dimer"/>
</dbReference>
<dbReference type="InterPro" id="IPR017476">
    <property type="entry name" value="UDP-Glc/GDP-Man"/>
</dbReference>
<dbReference type="AlphaFoldDB" id="A0A0G4HYI6"/>
<dbReference type="SUPFAM" id="SSF51735">
    <property type="entry name" value="NAD(P)-binding Rossmann-fold domains"/>
    <property type="match status" value="1"/>
</dbReference>
<dbReference type="InterPro" id="IPR028359">
    <property type="entry name" value="UDP_ManNAc/GlcNAc_DH"/>
</dbReference>
<dbReference type="Pfam" id="PF00984">
    <property type="entry name" value="UDPG_MGDP_dh"/>
    <property type="match status" value="1"/>
</dbReference>
<accession>A0A0G4HYI6</accession>
<dbReference type="GO" id="GO:0051287">
    <property type="term" value="F:NAD binding"/>
    <property type="evidence" value="ECO:0007669"/>
    <property type="project" value="InterPro"/>
</dbReference>
<gene>
    <name evidence="6" type="ORF">Cvel_1532</name>
</gene>
<evidence type="ECO:0000256" key="3">
    <source>
        <dbReference type="ARBA" id="ARBA00023027"/>
    </source>
</evidence>
<evidence type="ECO:0000256" key="2">
    <source>
        <dbReference type="ARBA" id="ARBA00023002"/>
    </source>
</evidence>
<dbReference type="Pfam" id="PF03721">
    <property type="entry name" value="UDPG_MGDP_dh_N"/>
    <property type="match status" value="1"/>
</dbReference>
<name>A0A0G4HYI6_9ALVE</name>
<dbReference type="SMART" id="SM00984">
    <property type="entry name" value="UDPG_MGDP_dh_C"/>
    <property type="match status" value="1"/>
</dbReference>
<dbReference type="Gene3D" id="3.40.50.720">
    <property type="entry name" value="NAD(P)-binding Rossmann-like Domain"/>
    <property type="match status" value="2"/>
</dbReference>
<dbReference type="PIRSF" id="PIRSF500136">
    <property type="entry name" value="UDP_ManNAc_DH"/>
    <property type="match status" value="1"/>
</dbReference>
<reference evidence="6" key="1">
    <citation type="submission" date="2014-11" db="EMBL/GenBank/DDBJ databases">
        <authorList>
            <person name="Otto D Thomas"/>
            <person name="Naeem Raeece"/>
        </authorList>
    </citation>
    <scope>NUCLEOTIDE SEQUENCE</scope>
</reference>
<keyword evidence="3" id="KW-0520">NAD</keyword>
<dbReference type="InterPro" id="IPR036291">
    <property type="entry name" value="NAD(P)-bd_dom_sf"/>
</dbReference>
<dbReference type="InterPro" id="IPR036220">
    <property type="entry name" value="UDP-Glc/GDP-Man_DH_C_sf"/>
</dbReference>
<dbReference type="GO" id="GO:0016628">
    <property type="term" value="F:oxidoreductase activity, acting on the CH-CH group of donors, NAD or NADP as acceptor"/>
    <property type="evidence" value="ECO:0007669"/>
    <property type="project" value="InterPro"/>
</dbReference>
<dbReference type="SUPFAM" id="SSF48179">
    <property type="entry name" value="6-phosphogluconate dehydrogenase C-terminal domain-like"/>
    <property type="match status" value="1"/>
</dbReference>
<dbReference type="SUPFAM" id="SSF52413">
    <property type="entry name" value="UDP-glucose/GDP-mannose dehydrogenase C-terminal domain"/>
    <property type="match status" value="1"/>
</dbReference>
<evidence type="ECO:0000256" key="1">
    <source>
        <dbReference type="ARBA" id="ARBA00006601"/>
    </source>
</evidence>
<dbReference type="PANTHER" id="PTHR43750">
    <property type="entry name" value="UDP-GLUCOSE 6-DEHYDROGENASE TUAD"/>
    <property type="match status" value="1"/>
</dbReference>
<proteinExistence type="inferred from homology"/>
<dbReference type="InterPro" id="IPR008927">
    <property type="entry name" value="6-PGluconate_DH-like_C_sf"/>
</dbReference>
<dbReference type="GO" id="GO:0000271">
    <property type="term" value="P:polysaccharide biosynthetic process"/>
    <property type="evidence" value="ECO:0007669"/>
    <property type="project" value="InterPro"/>
</dbReference>
<comment type="similarity">
    <text evidence="1 4">Belongs to the UDP-glucose/GDP-mannose dehydrogenase family.</text>
</comment>
<dbReference type="GO" id="GO:0016616">
    <property type="term" value="F:oxidoreductase activity, acting on the CH-OH group of donors, NAD or NADP as acceptor"/>
    <property type="evidence" value="ECO:0007669"/>
    <property type="project" value="InterPro"/>
</dbReference>
<dbReference type="VEuPathDB" id="CryptoDB:Cvel_1532"/>
<dbReference type="Gene3D" id="1.20.5.100">
    <property type="entry name" value="Cytochrome c1, transmembrane anchor, C-terminal"/>
    <property type="match status" value="1"/>
</dbReference>
<dbReference type="PIRSF" id="PIRSF000124">
    <property type="entry name" value="UDPglc_GDPman_dh"/>
    <property type="match status" value="1"/>
</dbReference>